<dbReference type="PANTHER" id="PTHR43606">
    <property type="entry name" value="PHOSPHATASE, PUTATIVE (AFU_ORTHOLOGUE AFUA_6G08710)-RELATED"/>
    <property type="match status" value="1"/>
</dbReference>
<dbReference type="InterPro" id="IPR032093">
    <property type="entry name" value="PhoD_N"/>
</dbReference>
<dbReference type="AlphaFoldDB" id="A0A193C0G5"/>
<evidence type="ECO:0000313" key="5">
    <source>
        <dbReference type="Proteomes" id="UP000093695"/>
    </source>
</evidence>
<dbReference type="Pfam" id="PF09423">
    <property type="entry name" value="PhoD"/>
    <property type="match status" value="1"/>
</dbReference>
<dbReference type="InterPro" id="IPR006311">
    <property type="entry name" value="TAT_signal"/>
</dbReference>
<organism evidence="4 5">
    <name type="scientific">Amycolatopsis orientalis</name>
    <name type="common">Nocardia orientalis</name>
    <dbReference type="NCBI Taxonomy" id="31958"/>
    <lineage>
        <taxon>Bacteria</taxon>
        <taxon>Bacillati</taxon>
        <taxon>Actinomycetota</taxon>
        <taxon>Actinomycetes</taxon>
        <taxon>Pseudonocardiales</taxon>
        <taxon>Pseudonocardiaceae</taxon>
        <taxon>Amycolatopsis</taxon>
    </lineage>
</organism>
<dbReference type="Proteomes" id="UP000093695">
    <property type="component" value="Chromosome"/>
</dbReference>
<dbReference type="Gene3D" id="3.60.21.70">
    <property type="entry name" value="PhoD-like phosphatase"/>
    <property type="match status" value="1"/>
</dbReference>
<dbReference type="STRING" id="31958.SD37_21080"/>
<dbReference type="Gene3D" id="2.60.40.380">
    <property type="entry name" value="Purple acid phosphatase-like, N-terminal"/>
    <property type="match status" value="1"/>
</dbReference>
<dbReference type="PROSITE" id="PS51318">
    <property type="entry name" value="TAT"/>
    <property type="match status" value="1"/>
</dbReference>
<dbReference type="CDD" id="cd07389">
    <property type="entry name" value="MPP_PhoD"/>
    <property type="match status" value="1"/>
</dbReference>
<keyword evidence="1" id="KW-0732">Signal</keyword>
<feature type="domain" description="PhoD-like phosphatase metallophosphatase" evidence="2">
    <location>
        <begin position="146"/>
        <end position="479"/>
    </location>
</feature>
<protein>
    <submittedName>
        <fullName evidence="4">Alkaline phosphatase</fullName>
    </submittedName>
</protein>
<accession>A0A193C0G5</accession>
<dbReference type="InterPro" id="IPR038607">
    <property type="entry name" value="PhoD-like_sf"/>
</dbReference>
<name>A0A193C0G5_AMYOR</name>
<dbReference type="InterPro" id="IPR052900">
    <property type="entry name" value="Phospholipid_Metab_Enz"/>
</dbReference>
<proteinExistence type="predicted"/>
<dbReference type="InterPro" id="IPR018946">
    <property type="entry name" value="PhoD-like_MPP"/>
</dbReference>
<evidence type="ECO:0000313" key="4">
    <source>
        <dbReference type="EMBL" id="ANN17893.1"/>
    </source>
</evidence>
<dbReference type="EMBL" id="CP016174">
    <property type="protein sequence ID" value="ANN17893.1"/>
    <property type="molecule type" value="Genomic_DNA"/>
</dbReference>
<dbReference type="SUPFAM" id="SSF56300">
    <property type="entry name" value="Metallo-dependent phosphatases"/>
    <property type="match status" value="1"/>
</dbReference>
<evidence type="ECO:0000256" key="1">
    <source>
        <dbReference type="SAM" id="SignalP"/>
    </source>
</evidence>
<evidence type="ECO:0000259" key="2">
    <source>
        <dbReference type="Pfam" id="PF09423"/>
    </source>
</evidence>
<keyword evidence="5" id="KW-1185">Reference proteome</keyword>
<reference evidence="4 5" key="1">
    <citation type="journal article" date="2015" name="Genome Announc.">
        <title>Draft Genome Sequence of Norvancomycin-Producing Strain Amycolatopsis orientalis CPCC200066.</title>
        <authorList>
            <person name="Lei X."/>
            <person name="Yuan F."/>
            <person name="Shi Y."/>
            <person name="Li X."/>
            <person name="Wang L."/>
            <person name="Hong B."/>
        </authorList>
    </citation>
    <scope>NUCLEOTIDE SEQUENCE [LARGE SCALE GENOMIC DNA]</scope>
    <source>
        <strain evidence="4 5">B-37</strain>
    </source>
</reference>
<dbReference type="eggNOG" id="COG3540">
    <property type="taxonomic scope" value="Bacteria"/>
</dbReference>
<dbReference type="KEGG" id="aori:SD37_21080"/>
<feature type="domain" description="Phospholipase D N-terminal" evidence="3">
    <location>
        <begin position="36"/>
        <end position="133"/>
    </location>
</feature>
<dbReference type="PANTHER" id="PTHR43606:SF2">
    <property type="entry name" value="ALKALINE PHOSPHATASE FAMILY PROTEIN (AFU_ORTHOLOGUE AFUA_5G03860)"/>
    <property type="match status" value="1"/>
</dbReference>
<feature type="chain" id="PRO_5008256256" evidence="1">
    <location>
        <begin position="29"/>
        <end position="510"/>
    </location>
</feature>
<evidence type="ECO:0000259" key="3">
    <source>
        <dbReference type="Pfam" id="PF16655"/>
    </source>
</evidence>
<feature type="signal peptide" evidence="1">
    <location>
        <begin position="1"/>
        <end position="28"/>
    </location>
</feature>
<dbReference type="RefSeq" id="WP_044856606.1">
    <property type="nucleotide sequence ID" value="NZ_CP016174.1"/>
</dbReference>
<sequence>MSKFNRRTFVFGTAVTVGAVALGGRASAALPYPFKLGVASGDPLPDGVVLWTRLAPDPMKDGNGGMPTTSTAVDWEVATDDKFANVVKKGQFTAVYADAHSVHVEVNGLQPDYEYYYRFRAAGHISPVGRTRTAPAFDTFGRDLLMAFTSCAHYEDGYYTVYRRMAEDRPGLILHLGDYIYETSNKVDGKRPRYHENKAELTKLAHYRQRYAEYKMDADLQAAHAVAPWLVVPDDHEVENNYAAGNRDNDKPPLPDGWAKRRADAYKAYYENMPLRGGAKPNGDKIQLYRRVRWGKLATFHMLDTRQYRSDQACGDGWKYCPEAGDPSRSLPGIAQENWLLDGFSQRQGTWDVIGQQVFFARRVDGNGASGMDGWDGYPASRDRIQKGWVQRGVRNPVVLTGDVHRAWANELKVDYTNPGSPVVGTELVTSSVSSGGDGVDPDPKVVPGQEYNPHLKFYSQHRGYVRAKLSQTKMDVDFRAVKKVTIRGEAGTTLRSYVIEEGRPGLQTP</sequence>
<dbReference type="Pfam" id="PF16655">
    <property type="entry name" value="PhoD_N"/>
    <property type="match status" value="1"/>
</dbReference>
<gene>
    <name evidence="4" type="ORF">SD37_21080</name>
</gene>
<dbReference type="InterPro" id="IPR029052">
    <property type="entry name" value="Metallo-depent_PP-like"/>
</dbReference>